<dbReference type="AlphaFoldDB" id="A0A8J5HY57"/>
<evidence type="ECO:0000313" key="13">
    <source>
        <dbReference type="EMBL" id="KAG6538177.1"/>
    </source>
</evidence>
<dbReference type="PROSITE" id="PS00026">
    <property type="entry name" value="CHIT_BIND_I_1"/>
    <property type="match status" value="1"/>
</dbReference>
<evidence type="ECO:0000256" key="5">
    <source>
        <dbReference type="ARBA" id="ARBA00022801"/>
    </source>
</evidence>
<dbReference type="GO" id="GO:0008061">
    <property type="term" value="F:chitin binding"/>
    <property type="evidence" value="ECO:0007669"/>
    <property type="project" value="UniProtKB-UniRule"/>
</dbReference>
<protein>
    <recommendedName>
        <fullName evidence="2">chitinase</fullName>
        <ecNumber evidence="2">3.2.1.14</ecNumber>
    </recommendedName>
</protein>
<dbReference type="Gene3D" id="3.30.20.10">
    <property type="entry name" value="Endochitinase, domain 2"/>
    <property type="match status" value="1"/>
</dbReference>
<evidence type="ECO:0000313" key="14">
    <source>
        <dbReference type="Proteomes" id="UP000734854"/>
    </source>
</evidence>
<feature type="disulfide bond" evidence="10">
    <location>
        <begin position="25"/>
        <end position="40"/>
    </location>
</feature>
<dbReference type="Pfam" id="PF00182">
    <property type="entry name" value="Glyco_hydro_19"/>
    <property type="match status" value="1"/>
</dbReference>
<sequence>MTTSRFLAIVCTVAVLLLGASGEQCGVQNDGALCPNGLCCSEYGWCGNTAAYCCNGCQSQCKCPSPPPPSPSPPPPTPTPPSPGGGVADIISASLFEEMLKYRNNNDCPAKGFFTYNAFISAANSFAGFGTTGDIETRKQEIAAFLGQTSQETTGWWAGQPYAWGYCYKEENSASDYCVPNAQWPNYNYGPAGEALGLDLLSNADLVANDALVSFKTAIWFWMTPQPNLHAFIVSNASHLAVLFRILFNSTTHVCIPIFIHSTTISGLATLSYILSHPSAHLSVPSNIVGCHCATSSSSALRGVASSPPQRTALCMPLTVQKGACTSSHAMFAIVSYARNVENELS</sequence>
<dbReference type="GO" id="GO:0000272">
    <property type="term" value="P:polysaccharide catabolic process"/>
    <property type="evidence" value="ECO:0007669"/>
    <property type="project" value="UniProtKB-KW"/>
</dbReference>
<evidence type="ECO:0000256" key="6">
    <source>
        <dbReference type="ARBA" id="ARBA00023157"/>
    </source>
</evidence>
<dbReference type="SUPFAM" id="SSF53955">
    <property type="entry name" value="Lysozyme-like"/>
    <property type="match status" value="1"/>
</dbReference>
<dbReference type="GO" id="GO:0008843">
    <property type="term" value="F:endochitinase activity"/>
    <property type="evidence" value="ECO:0007669"/>
    <property type="project" value="UniProtKB-EC"/>
</dbReference>
<dbReference type="SMART" id="SM00270">
    <property type="entry name" value="ChtBD1"/>
    <property type="match status" value="1"/>
</dbReference>
<reference evidence="13 14" key="1">
    <citation type="submission" date="2020-08" db="EMBL/GenBank/DDBJ databases">
        <title>Plant Genome Project.</title>
        <authorList>
            <person name="Zhang R.-G."/>
        </authorList>
    </citation>
    <scope>NUCLEOTIDE SEQUENCE [LARGE SCALE GENOMIC DNA]</scope>
    <source>
        <tissue evidence="13">Rhizome</tissue>
    </source>
</reference>
<accession>A0A8J5HY57</accession>
<evidence type="ECO:0000256" key="3">
    <source>
        <dbReference type="ARBA" id="ARBA00022669"/>
    </source>
</evidence>
<evidence type="ECO:0000256" key="11">
    <source>
        <dbReference type="SAM" id="SignalP"/>
    </source>
</evidence>
<dbReference type="CDD" id="cd06921">
    <property type="entry name" value="ChtBD1_GH19_hevein"/>
    <property type="match status" value="1"/>
</dbReference>
<name>A0A8J5HY57_ZINOF</name>
<evidence type="ECO:0000256" key="7">
    <source>
        <dbReference type="ARBA" id="ARBA00023277"/>
    </source>
</evidence>
<keyword evidence="6 10" id="KW-1015">Disulfide bond</keyword>
<dbReference type="EMBL" id="JACMSC010000001">
    <property type="protein sequence ID" value="KAG6538177.1"/>
    <property type="molecule type" value="Genomic_DNA"/>
</dbReference>
<dbReference type="InterPro" id="IPR001002">
    <property type="entry name" value="Chitin-bd_1"/>
</dbReference>
<proteinExistence type="predicted"/>
<dbReference type="GO" id="GO:0016998">
    <property type="term" value="P:cell wall macromolecule catabolic process"/>
    <property type="evidence" value="ECO:0007669"/>
    <property type="project" value="InterPro"/>
</dbReference>
<dbReference type="CDD" id="cd00325">
    <property type="entry name" value="chitinase_GH19"/>
    <property type="match status" value="1"/>
</dbReference>
<keyword evidence="9" id="KW-0624">Polysaccharide degradation</keyword>
<dbReference type="PRINTS" id="PR00451">
    <property type="entry name" value="CHITINBINDNG"/>
</dbReference>
<keyword evidence="4 11" id="KW-0732">Signal</keyword>
<feature type="disulfide bond" evidence="10">
    <location>
        <begin position="57"/>
        <end position="61"/>
    </location>
</feature>
<keyword evidence="8" id="KW-0326">Glycosidase</keyword>
<dbReference type="InterPro" id="IPR023346">
    <property type="entry name" value="Lysozyme-like_dom_sf"/>
</dbReference>
<evidence type="ECO:0000256" key="9">
    <source>
        <dbReference type="ARBA" id="ARBA00023326"/>
    </source>
</evidence>
<feature type="domain" description="Chitin-binding type-1" evidence="12">
    <location>
        <begin position="22"/>
        <end position="63"/>
    </location>
</feature>
<dbReference type="SUPFAM" id="SSF57016">
    <property type="entry name" value="Plant lectins/antimicrobial peptides"/>
    <property type="match status" value="1"/>
</dbReference>
<dbReference type="InterPro" id="IPR018371">
    <property type="entry name" value="Chitin-binding_1_CS"/>
</dbReference>
<comment type="caution">
    <text evidence="13">The sequence shown here is derived from an EMBL/GenBank/DDBJ whole genome shotgun (WGS) entry which is preliminary data.</text>
</comment>
<evidence type="ECO:0000256" key="10">
    <source>
        <dbReference type="PROSITE-ProRule" id="PRU00261"/>
    </source>
</evidence>
<evidence type="ECO:0000256" key="8">
    <source>
        <dbReference type="ARBA" id="ARBA00023295"/>
    </source>
</evidence>
<dbReference type="Pfam" id="PF00187">
    <property type="entry name" value="Chitin_bind_1"/>
    <property type="match status" value="1"/>
</dbReference>
<feature type="disulfide bond" evidence="10">
    <location>
        <begin position="34"/>
        <end position="46"/>
    </location>
</feature>
<dbReference type="GO" id="GO:0050832">
    <property type="term" value="P:defense response to fungus"/>
    <property type="evidence" value="ECO:0007669"/>
    <property type="project" value="TreeGrafter"/>
</dbReference>
<evidence type="ECO:0000256" key="2">
    <source>
        <dbReference type="ARBA" id="ARBA00012729"/>
    </source>
</evidence>
<dbReference type="PROSITE" id="PS00774">
    <property type="entry name" value="CHITINASE_19_2"/>
    <property type="match status" value="1"/>
</dbReference>
<keyword evidence="14" id="KW-1185">Reference proteome</keyword>
<dbReference type="PANTHER" id="PTHR22595:SF171">
    <property type="entry name" value="BASIC ENDOCHITINASE B"/>
    <property type="match status" value="1"/>
</dbReference>
<feature type="chain" id="PRO_5035147931" description="chitinase" evidence="11">
    <location>
        <begin position="23"/>
        <end position="346"/>
    </location>
</feature>
<dbReference type="Gene3D" id="1.10.530.10">
    <property type="match status" value="1"/>
</dbReference>
<evidence type="ECO:0000256" key="1">
    <source>
        <dbReference type="ARBA" id="ARBA00000822"/>
    </source>
</evidence>
<evidence type="ECO:0000256" key="4">
    <source>
        <dbReference type="ARBA" id="ARBA00022729"/>
    </source>
</evidence>
<feature type="signal peptide" evidence="11">
    <location>
        <begin position="1"/>
        <end position="22"/>
    </location>
</feature>
<organism evidence="13 14">
    <name type="scientific">Zingiber officinale</name>
    <name type="common">Ginger</name>
    <name type="synonym">Amomum zingiber</name>
    <dbReference type="NCBI Taxonomy" id="94328"/>
    <lineage>
        <taxon>Eukaryota</taxon>
        <taxon>Viridiplantae</taxon>
        <taxon>Streptophyta</taxon>
        <taxon>Embryophyta</taxon>
        <taxon>Tracheophyta</taxon>
        <taxon>Spermatophyta</taxon>
        <taxon>Magnoliopsida</taxon>
        <taxon>Liliopsida</taxon>
        <taxon>Zingiberales</taxon>
        <taxon>Zingiberaceae</taxon>
        <taxon>Zingiber</taxon>
    </lineage>
</organism>
<dbReference type="Gene3D" id="3.30.60.10">
    <property type="entry name" value="Endochitinase-like"/>
    <property type="match status" value="1"/>
</dbReference>
<feature type="disulfide bond" evidence="10">
    <location>
        <begin position="39"/>
        <end position="53"/>
    </location>
</feature>
<dbReference type="PANTHER" id="PTHR22595">
    <property type="entry name" value="CHITINASE-RELATED"/>
    <property type="match status" value="1"/>
</dbReference>
<keyword evidence="7" id="KW-0119">Carbohydrate metabolism</keyword>
<dbReference type="Proteomes" id="UP000734854">
    <property type="component" value="Unassembled WGS sequence"/>
</dbReference>
<evidence type="ECO:0000259" key="12">
    <source>
        <dbReference type="PROSITE" id="PS50941"/>
    </source>
</evidence>
<dbReference type="InterPro" id="IPR036861">
    <property type="entry name" value="Endochitinase-like_sf"/>
</dbReference>
<gene>
    <name evidence="13" type="ORF">ZIOFF_003288</name>
</gene>
<keyword evidence="3 10" id="KW-0147">Chitin-binding</keyword>
<keyword evidence="5" id="KW-0378">Hydrolase</keyword>
<dbReference type="PROSITE" id="PS50941">
    <property type="entry name" value="CHIT_BIND_I_2"/>
    <property type="match status" value="1"/>
</dbReference>
<comment type="catalytic activity">
    <reaction evidence="1">
        <text>Random endo-hydrolysis of N-acetyl-beta-D-glucosaminide (1-&gt;4)-beta-linkages in chitin and chitodextrins.</text>
        <dbReference type="EC" id="3.2.1.14"/>
    </reaction>
</comment>
<dbReference type="InterPro" id="IPR000726">
    <property type="entry name" value="Glyco_hydro_19_cat"/>
</dbReference>
<dbReference type="EC" id="3.2.1.14" evidence="2"/>
<dbReference type="GO" id="GO:0006032">
    <property type="term" value="P:chitin catabolic process"/>
    <property type="evidence" value="ECO:0007669"/>
    <property type="project" value="InterPro"/>
</dbReference>